<accession>A0A5N5FUM8</accession>
<organism evidence="5 6">
    <name type="scientific">Pyrus ussuriensis x Pyrus communis</name>
    <dbReference type="NCBI Taxonomy" id="2448454"/>
    <lineage>
        <taxon>Eukaryota</taxon>
        <taxon>Viridiplantae</taxon>
        <taxon>Streptophyta</taxon>
        <taxon>Embryophyta</taxon>
        <taxon>Tracheophyta</taxon>
        <taxon>Spermatophyta</taxon>
        <taxon>Magnoliopsida</taxon>
        <taxon>eudicotyledons</taxon>
        <taxon>Gunneridae</taxon>
        <taxon>Pentapetalae</taxon>
        <taxon>rosids</taxon>
        <taxon>fabids</taxon>
        <taxon>Rosales</taxon>
        <taxon>Rosaceae</taxon>
        <taxon>Amygdaloideae</taxon>
        <taxon>Maleae</taxon>
        <taxon>Pyrus</taxon>
    </lineage>
</organism>
<keyword evidence="3" id="KW-0732">Signal</keyword>
<evidence type="ECO:0000256" key="3">
    <source>
        <dbReference type="SAM" id="SignalP"/>
    </source>
</evidence>
<keyword evidence="6" id="KW-1185">Reference proteome</keyword>
<evidence type="ECO:0000256" key="2">
    <source>
        <dbReference type="ARBA" id="ARBA00022577"/>
    </source>
</evidence>
<evidence type="ECO:0000313" key="5">
    <source>
        <dbReference type="EMBL" id="KAB2606846.1"/>
    </source>
</evidence>
<evidence type="ECO:0000256" key="1">
    <source>
        <dbReference type="ARBA" id="ARBA00022529"/>
    </source>
</evidence>
<dbReference type="AlphaFoldDB" id="A0A5N5FUM8"/>
<gene>
    <name evidence="5" type="ORF">D8674_006563</name>
</gene>
<dbReference type="SUPFAM" id="SSF57095">
    <property type="entry name" value="Scorpion toxin-like"/>
    <property type="match status" value="1"/>
</dbReference>
<dbReference type="InterPro" id="IPR036574">
    <property type="entry name" value="Scorpion_toxin-like_sf"/>
</dbReference>
<dbReference type="Proteomes" id="UP000327157">
    <property type="component" value="Chromosome 11"/>
</dbReference>
<keyword evidence="2" id="KW-0295">Fungicide</keyword>
<feature type="signal peptide" evidence="3">
    <location>
        <begin position="1"/>
        <end position="24"/>
    </location>
</feature>
<comment type="caution">
    <text evidence="5">The sequence shown here is derived from an EMBL/GenBank/DDBJ whole genome shotgun (WGS) entry which is preliminary data.</text>
</comment>
<dbReference type="EMBL" id="SMOL01000559">
    <property type="protein sequence ID" value="KAB2606846.1"/>
    <property type="molecule type" value="Genomic_DNA"/>
</dbReference>
<protein>
    <submittedName>
        <fullName evidence="5">Defensin Ec-AMP-D2-like</fullName>
    </submittedName>
</protein>
<dbReference type="GO" id="GO:0031640">
    <property type="term" value="P:killing of cells of another organism"/>
    <property type="evidence" value="ECO:0007669"/>
    <property type="project" value="UniProtKB-KW"/>
</dbReference>
<dbReference type="Gene3D" id="3.30.30.10">
    <property type="entry name" value="Knottin, scorpion toxin-like"/>
    <property type="match status" value="1"/>
</dbReference>
<reference evidence="6" key="2">
    <citation type="submission" date="2019-10" db="EMBL/GenBank/DDBJ databases">
        <title>A de novo genome assembly of a pear dwarfing rootstock.</title>
        <authorList>
            <person name="Wang F."/>
            <person name="Wang J."/>
            <person name="Li S."/>
            <person name="Zhang Y."/>
            <person name="Fang M."/>
            <person name="Ma L."/>
            <person name="Zhao Y."/>
            <person name="Jiang S."/>
        </authorList>
    </citation>
    <scope>NUCLEOTIDE SEQUENCE [LARGE SCALE GENOMIC DNA]</scope>
</reference>
<dbReference type="CDD" id="cd00107">
    <property type="entry name" value="Knot1"/>
    <property type="match status" value="1"/>
</dbReference>
<feature type="chain" id="PRO_5024449241" evidence="3">
    <location>
        <begin position="25"/>
        <end position="64"/>
    </location>
</feature>
<keyword evidence="1" id="KW-0929">Antimicrobial</keyword>
<dbReference type="Pfam" id="PF00304">
    <property type="entry name" value="Gamma-thionin"/>
    <property type="match status" value="1"/>
</dbReference>
<evidence type="ECO:0000259" key="4">
    <source>
        <dbReference type="SMART" id="SM00505"/>
    </source>
</evidence>
<name>A0A5N5FUM8_9ROSA</name>
<feature type="domain" description="Knottins-like" evidence="4">
    <location>
        <begin position="19"/>
        <end position="64"/>
    </location>
</feature>
<proteinExistence type="predicted"/>
<sequence>MERSTRLVSAAFVLVLLLAATVSSNRFHGTCASKSNCAVVCQTMGFLGGWCLGLRRRCFCTLNC</sequence>
<reference evidence="5 6" key="1">
    <citation type="submission" date="2019-09" db="EMBL/GenBank/DDBJ databases">
        <authorList>
            <person name="Ou C."/>
        </authorList>
    </citation>
    <scope>NUCLEOTIDE SEQUENCE [LARGE SCALE GENOMIC DNA]</scope>
    <source>
        <strain evidence="5">S2</strain>
        <tissue evidence="5">Leaf</tissue>
    </source>
</reference>
<reference evidence="5 6" key="3">
    <citation type="submission" date="2019-11" db="EMBL/GenBank/DDBJ databases">
        <title>A de novo genome assembly of a pear dwarfing rootstock.</title>
        <authorList>
            <person name="Wang F."/>
            <person name="Wang J."/>
            <person name="Li S."/>
            <person name="Zhang Y."/>
            <person name="Fang M."/>
            <person name="Ma L."/>
            <person name="Zhao Y."/>
            <person name="Jiang S."/>
        </authorList>
    </citation>
    <scope>NUCLEOTIDE SEQUENCE [LARGE SCALE GENOMIC DNA]</scope>
    <source>
        <strain evidence="5">S2</strain>
        <tissue evidence="5">Leaf</tissue>
    </source>
</reference>
<dbReference type="InterPro" id="IPR003614">
    <property type="entry name" value="Knottins"/>
</dbReference>
<dbReference type="SMART" id="SM00505">
    <property type="entry name" value="Knot1"/>
    <property type="match status" value="1"/>
</dbReference>
<evidence type="ECO:0000313" key="6">
    <source>
        <dbReference type="Proteomes" id="UP000327157"/>
    </source>
</evidence>
<dbReference type="OrthoDB" id="683455at2759"/>
<dbReference type="GO" id="GO:0050832">
    <property type="term" value="P:defense response to fungus"/>
    <property type="evidence" value="ECO:0007669"/>
    <property type="project" value="UniProtKB-KW"/>
</dbReference>